<reference evidence="9 10" key="1">
    <citation type="submission" date="2016-11" db="EMBL/GenBank/DDBJ databases">
        <authorList>
            <person name="Jaros S."/>
            <person name="Januszkiewicz K."/>
            <person name="Wedrychowicz H."/>
        </authorList>
    </citation>
    <scope>NUCLEOTIDE SEQUENCE [LARGE SCALE GENOMIC DNA]</scope>
    <source>
        <strain evidence="9 10">DSM 25479</strain>
    </source>
</reference>
<organism evidence="9 10">
    <name type="scientific">Cruoricaptor ignavus</name>
    <dbReference type="NCBI Taxonomy" id="1118202"/>
    <lineage>
        <taxon>Bacteria</taxon>
        <taxon>Pseudomonadati</taxon>
        <taxon>Bacteroidota</taxon>
        <taxon>Flavobacteriia</taxon>
        <taxon>Flavobacteriales</taxon>
        <taxon>Weeksellaceae</taxon>
        <taxon>Cruoricaptor</taxon>
    </lineage>
</organism>
<dbReference type="Pfam" id="PF00593">
    <property type="entry name" value="TonB_dep_Rec_b-barrel"/>
    <property type="match status" value="1"/>
</dbReference>
<accession>A0A1M6HKJ2</accession>
<dbReference type="EMBL" id="FQYI01000013">
    <property type="protein sequence ID" value="SHJ22701.1"/>
    <property type="molecule type" value="Genomic_DNA"/>
</dbReference>
<keyword evidence="10" id="KW-1185">Reference proteome</keyword>
<gene>
    <name evidence="9" type="ORF">SAMN05443429_11310</name>
</gene>
<evidence type="ECO:0000256" key="2">
    <source>
        <dbReference type="ARBA" id="ARBA00022448"/>
    </source>
</evidence>
<comment type="subcellular location">
    <subcellularLocation>
        <location evidence="1">Cell outer membrane</location>
        <topology evidence="1">Multi-pass membrane protein</topology>
    </subcellularLocation>
</comment>
<evidence type="ECO:0000256" key="1">
    <source>
        <dbReference type="ARBA" id="ARBA00004571"/>
    </source>
</evidence>
<dbReference type="Gene3D" id="2.40.170.20">
    <property type="entry name" value="TonB-dependent receptor, beta-barrel domain"/>
    <property type="match status" value="1"/>
</dbReference>
<evidence type="ECO:0000313" key="10">
    <source>
        <dbReference type="Proteomes" id="UP000184335"/>
    </source>
</evidence>
<sequence length="349" mass="39185">MASGGLDNQTSFTLGRYPSFESKTYAGYIQGKYDILSVLQLSAGLRHQDMNLEVQDFIGTMEQVQMAYGVGKTATSIPGGKNSYGVSLFNAGILYKPNLNQQYWFTFSQGAALADPAKFYGVGKYNLNTKTLNWDLLSSVNINDQKVQAIVTNQFELGYRFSSGGFRMQMAGFYAQSEKSIELDNSANNLTILVKEIPLRNLGLEGIASYQLENGISFGINALVIKSEIKNKEAWEKQNIFIASPSKVTSYFAYQKNKFDARFQNLQLFNLRDQQNNLIKGYNLSDLMLGYQLPVGRLNVGIQNLFNTYYQTVWSARAQILYGGAVKLPEMFFYSGRGRTFTLSYALDF</sequence>
<keyword evidence="4" id="KW-0812">Transmembrane</keyword>
<keyword evidence="2" id="KW-0813">Transport</keyword>
<evidence type="ECO:0000256" key="7">
    <source>
        <dbReference type="ARBA" id="ARBA00023237"/>
    </source>
</evidence>
<evidence type="ECO:0000259" key="8">
    <source>
        <dbReference type="Pfam" id="PF00593"/>
    </source>
</evidence>
<dbReference type="InterPro" id="IPR036942">
    <property type="entry name" value="Beta-barrel_TonB_sf"/>
</dbReference>
<evidence type="ECO:0000256" key="3">
    <source>
        <dbReference type="ARBA" id="ARBA00022452"/>
    </source>
</evidence>
<name>A0A1M6HKJ2_9FLAO</name>
<feature type="domain" description="TonB-dependent receptor-like beta-barrel" evidence="8">
    <location>
        <begin position="14"/>
        <end position="305"/>
    </location>
</feature>
<evidence type="ECO:0000256" key="5">
    <source>
        <dbReference type="ARBA" id="ARBA00023077"/>
    </source>
</evidence>
<dbReference type="InterPro" id="IPR039426">
    <property type="entry name" value="TonB-dep_rcpt-like"/>
</dbReference>
<evidence type="ECO:0000256" key="6">
    <source>
        <dbReference type="ARBA" id="ARBA00023136"/>
    </source>
</evidence>
<keyword evidence="3" id="KW-1134">Transmembrane beta strand</keyword>
<dbReference type="PANTHER" id="PTHR30069:SF42">
    <property type="entry name" value="FERRIC AEROBACTIN RECEPTOR"/>
    <property type="match status" value="1"/>
</dbReference>
<protein>
    <submittedName>
        <fullName evidence="9">Iron complex outermembrane recepter protein</fullName>
    </submittedName>
</protein>
<proteinExistence type="predicted"/>
<dbReference type="AlphaFoldDB" id="A0A1M6HKJ2"/>
<dbReference type="InterPro" id="IPR000531">
    <property type="entry name" value="Beta-barrel_TonB"/>
</dbReference>
<keyword evidence="5" id="KW-0798">TonB box</keyword>
<evidence type="ECO:0000313" key="9">
    <source>
        <dbReference type="EMBL" id="SHJ22701.1"/>
    </source>
</evidence>
<dbReference type="PANTHER" id="PTHR30069">
    <property type="entry name" value="TONB-DEPENDENT OUTER MEMBRANE RECEPTOR"/>
    <property type="match status" value="1"/>
</dbReference>
<keyword evidence="6" id="KW-0472">Membrane</keyword>
<dbReference type="GO" id="GO:0044718">
    <property type="term" value="P:siderophore transmembrane transport"/>
    <property type="evidence" value="ECO:0007669"/>
    <property type="project" value="TreeGrafter"/>
</dbReference>
<dbReference type="GO" id="GO:0015344">
    <property type="term" value="F:siderophore uptake transmembrane transporter activity"/>
    <property type="evidence" value="ECO:0007669"/>
    <property type="project" value="TreeGrafter"/>
</dbReference>
<dbReference type="STRING" id="1118202.SAMN05443429_11310"/>
<dbReference type="Proteomes" id="UP000184335">
    <property type="component" value="Unassembled WGS sequence"/>
</dbReference>
<dbReference type="SUPFAM" id="SSF56935">
    <property type="entry name" value="Porins"/>
    <property type="match status" value="1"/>
</dbReference>
<keyword evidence="7" id="KW-0998">Cell outer membrane</keyword>
<evidence type="ECO:0000256" key="4">
    <source>
        <dbReference type="ARBA" id="ARBA00022692"/>
    </source>
</evidence>
<dbReference type="GO" id="GO:0009279">
    <property type="term" value="C:cell outer membrane"/>
    <property type="evidence" value="ECO:0007669"/>
    <property type="project" value="UniProtKB-SubCell"/>
</dbReference>